<organism evidence="5 6">
    <name type="scientific">Legionella massiliensis</name>
    <dbReference type="NCBI Taxonomy" id="1034943"/>
    <lineage>
        <taxon>Bacteria</taxon>
        <taxon>Pseudomonadati</taxon>
        <taxon>Pseudomonadota</taxon>
        <taxon>Gammaproteobacteria</taxon>
        <taxon>Legionellales</taxon>
        <taxon>Legionellaceae</taxon>
        <taxon>Legionella</taxon>
    </lineage>
</organism>
<dbReference type="InterPro" id="IPR036331">
    <property type="entry name" value="Chagasin-like_sf"/>
</dbReference>
<keyword evidence="1" id="KW-0646">Protease inhibitor</keyword>
<dbReference type="PANTHER" id="PTHR36530:SF1">
    <property type="entry name" value="AMOEBIASIN-1"/>
    <property type="match status" value="1"/>
</dbReference>
<sequence length="119" mass="13361">MRIILGSLLLSFLVLANAADTMTLTIDKNQKDFLVTLPSNPTTGYQWTVVSFDKSFLELKASQYLPPKTKLIGAGGQMQFNFALIARKTYPASTTMQFKYLRSWEPETGTLKTVTVNFQ</sequence>
<keyword evidence="3" id="KW-0732">Signal</keyword>
<dbReference type="STRING" id="1034943.BN59_02482"/>
<evidence type="ECO:0000256" key="2">
    <source>
        <dbReference type="ARBA" id="ARBA00022704"/>
    </source>
</evidence>
<protein>
    <submittedName>
        <fullName evidence="5">Putative secreted protein</fullName>
    </submittedName>
</protein>
<gene>
    <name evidence="5" type="ORF">BN59_02482</name>
</gene>
<dbReference type="Pfam" id="PF09394">
    <property type="entry name" value="Inhibitor_I42"/>
    <property type="match status" value="1"/>
</dbReference>
<dbReference type="Proteomes" id="UP000044071">
    <property type="component" value="Unassembled WGS sequence"/>
</dbReference>
<dbReference type="AlphaFoldDB" id="A0A078L270"/>
<feature type="chain" id="PRO_5009744183" evidence="3">
    <location>
        <begin position="19"/>
        <end position="119"/>
    </location>
</feature>
<evidence type="ECO:0000256" key="3">
    <source>
        <dbReference type="SAM" id="SignalP"/>
    </source>
</evidence>
<reference evidence="5 6" key="1">
    <citation type="submission" date="2014-06" db="EMBL/GenBank/DDBJ databases">
        <authorList>
            <person name="Urmite Genomes Urmite Genomes"/>
        </authorList>
    </citation>
    <scope>NUCLEOTIDE SEQUENCE [LARGE SCALE GENOMIC DNA]</scope>
</reference>
<feature type="signal peptide" evidence="3">
    <location>
        <begin position="1"/>
        <end position="18"/>
    </location>
</feature>
<dbReference type="OrthoDB" id="670336at2"/>
<evidence type="ECO:0000313" key="6">
    <source>
        <dbReference type="Proteomes" id="UP000044071"/>
    </source>
</evidence>
<evidence type="ECO:0000259" key="4">
    <source>
        <dbReference type="Pfam" id="PF09394"/>
    </source>
</evidence>
<name>A0A078L270_9GAMM</name>
<dbReference type="RefSeq" id="WP_043874707.1">
    <property type="nucleotide sequence ID" value="NZ_CCVW01000003.1"/>
</dbReference>
<evidence type="ECO:0000313" key="5">
    <source>
        <dbReference type="EMBL" id="CDZ78174.1"/>
    </source>
</evidence>
<evidence type="ECO:0000256" key="1">
    <source>
        <dbReference type="ARBA" id="ARBA00022690"/>
    </source>
</evidence>
<proteinExistence type="predicted"/>
<keyword evidence="6" id="KW-1185">Reference proteome</keyword>
<dbReference type="eggNOG" id="COG5513">
    <property type="taxonomic scope" value="Bacteria"/>
</dbReference>
<dbReference type="Gene3D" id="2.60.40.2020">
    <property type="match status" value="1"/>
</dbReference>
<dbReference type="EMBL" id="CCSB01000003">
    <property type="protein sequence ID" value="CDZ78174.1"/>
    <property type="molecule type" value="Genomic_DNA"/>
</dbReference>
<dbReference type="InterPro" id="IPR052781">
    <property type="entry name" value="Cys_protease_inhibitor_I42"/>
</dbReference>
<accession>A0A078L270</accession>
<dbReference type="InterPro" id="IPR018990">
    <property type="entry name" value="Prot_inh_I42_chagasin"/>
</dbReference>
<keyword evidence="2" id="KW-0789">Thiol protease inhibitor</keyword>
<dbReference type="PANTHER" id="PTHR36530">
    <property type="entry name" value="INHIBITOR OF CYSTEINE PEPTIDASE"/>
    <property type="match status" value="1"/>
</dbReference>
<feature type="domain" description="Proteinase inhibitor I42 chagasin" evidence="4">
    <location>
        <begin position="29"/>
        <end position="117"/>
    </location>
</feature>
<dbReference type="GO" id="GO:0004869">
    <property type="term" value="F:cysteine-type endopeptidase inhibitor activity"/>
    <property type="evidence" value="ECO:0007669"/>
    <property type="project" value="UniProtKB-KW"/>
</dbReference>
<dbReference type="SUPFAM" id="SSF141066">
    <property type="entry name" value="ICP-like"/>
    <property type="match status" value="1"/>
</dbReference>